<protein>
    <recommendedName>
        <fullName evidence="4">DUF1642 domain-containing protein</fullName>
    </recommendedName>
</protein>
<organism evidence="1 3">
    <name type="scientific">Peptostreptococcus equinus</name>
    <dbReference type="NCBI Taxonomy" id="3003601"/>
    <lineage>
        <taxon>Bacteria</taxon>
        <taxon>Bacillati</taxon>
        <taxon>Bacillota</taxon>
        <taxon>Clostridia</taxon>
        <taxon>Peptostreptococcales</taxon>
        <taxon>Peptostreptococcaceae</taxon>
        <taxon>Peptostreptococcus</taxon>
    </lineage>
</organism>
<evidence type="ECO:0008006" key="4">
    <source>
        <dbReference type="Google" id="ProtNLM"/>
    </source>
</evidence>
<gene>
    <name evidence="2" type="ORF">O0R46_02125</name>
    <name evidence="1" type="ORF">O0R46_08450</name>
</gene>
<evidence type="ECO:0000313" key="3">
    <source>
        <dbReference type="Proteomes" id="UP001164187"/>
    </source>
</evidence>
<keyword evidence="3" id="KW-1185">Reference proteome</keyword>
<accession>A0ABY7JMM5</accession>
<evidence type="ECO:0000313" key="2">
    <source>
        <dbReference type="EMBL" id="WAW15270.1"/>
    </source>
</evidence>
<dbReference type="RefSeq" id="WP_269311316.1">
    <property type="nucleotide sequence ID" value="NZ_CP114052.1"/>
</dbReference>
<sequence>MENKEIIDVLEKLCSENGKEQLIEAVEEWKKKEENKSWMPNNGENYYFIDSEGVVLKHTWKQLEERHDYFDGSRLAIGNVFKTEEEAEFEVERLKILKIMKDYSRPFEFEEKNWQIVYGYDSGEIETVYERINEYGGYHFDSEETAQKVIDEIGEDRLKKYYFRCVN</sequence>
<reference evidence="1" key="1">
    <citation type="submission" date="2022-12" db="EMBL/GenBank/DDBJ databases">
        <title>Peptostreptococcus.</title>
        <authorList>
            <person name="Lee S.H."/>
        </authorList>
    </citation>
    <scope>NUCLEOTIDE SEQUENCE</scope>
    <source>
        <strain evidence="1">CBA3647</strain>
    </source>
</reference>
<dbReference type="EMBL" id="CP114052">
    <property type="protein sequence ID" value="WAW14619.1"/>
    <property type="molecule type" value="Genomic_DNA"/>
</dbReference>
<dbReference type="EMBL" id="CP114052">
    <property type="protein sequence ID" value="WAW15270.1"/>
    <property type="molecule type" value="Genomic_DNA"/>
</dbReference>
<proteinExistence type="predicted"/>
<dbReference type="Proteomes" id="UP001164187">
    <property type="component" value="Chromosome"/>
</dbReference>
<evidence type="ECO:0000313" key="1">
    <source>
        <dbReference type="EMBL" id="WAW14619.1"/>
    </source>
</evidence>
<name>A0ABY7JMM5_9FIRM</name>